<protein>
    <submittedName>
        <fullName evidence="2">Uncharacterized protein</fullName>
    </submittedName>
</protein>
<evidence type="ECO:0000313" key="3">
    <source>
        <dbReference type="Proteomes" id="UP001107558"/>
    </source>
</evidence>
<feature type="region of interest" description="Disordered" evidence="1">
    <location>
        <begin position="68"/>
        <end position="87"/>
    </location>
</feature>
<proteinExistence type="predicted"/>
<gene>
    <name evidence="2" type="ORF">PVAND_008038</name>
</gene>
<keyword evidence="3" id="KW-1185">Reference proteome</keyword>
<dbReference type="EMBL" id="JADBJN010000002">
    <property type="protein sequence ID" value="KAG5678356.1"/>
    <property type="molecule type" value="Genomic_DNA"/>
</dbReference>
<comment type="caution">
    <text evidence="2">The sequence shown here is derived from an EMBL/GenBank/DDBJ whole genome shotgun (WGS) entry which is preliminary data.</text>
</comment>
<evidence type="ECO:0000256" key="1">
    <source>
        <dbReference type="SAM" id="MobiDB-lite"/>
    </source>
</evidence>
<dbReference type="Proteomes" id="UP001107558">
    <property type="component" value="Chromosome 2"/>
</dbReference>
<dbReference type="OrthoDB" id="1293114at2759"/>
<organism evidence="2 3">
    <name type="scientific">Polypedilum vanderplanki</name>
    <name type="common">Sleeping chironomid midge</name>
    <dbReference type="NCBI Taxonomy" id="319348"/>
    <lineage>
        <taxon>Eukaryota</taxon>
        <taxon>Metazoa</taxon>
        <taxon>Ecdysozoa</taxon>
        <taxon>Arthropoda</taxon>
        <taxon>Hexapoda</taxon>
        <taxon>Insecta</taxon>
        <taxon>Pterygota</taxon>
        <taxon>Neoptera</taxon>
        <taxon>Endopterygota</taxon>
        <taxon>Diptera</taxon>
        <taxon>Nematocera</taxon>
        <taxon>Chironomoidea</taxon>
        <taxon>Chironomidae</taxon>
        <taxon>Chironominae</taxon>
        <taxon>Polypedilum</taxon>
        <taxon>Polypedilum</taxon>
    </lineage>
</organism>
<accession>A0A9J6C876</accession>
<name>A0A9J6C876_POLVA</name>
<sequence length="87" mass="10112">MKTMRGDLKWPPEHTRQQMLEELEEQKEIAAGPKFKPKKVKKDYTSFFDQHKLNASFPGYKPAPNTQFFRTANSNTQYNGSNDSNSE</sequence>
<reference evidence="2" key="1">
    <citation type="submission" date="2021-03" db="EMBL/GenBank/DDBJ databases">
        <title>Chromosome level genome of the anhydrobiotic midge Polypedilum vanderplanki.</title>
        <authorList>
            <person name="Yoshida Y."/>
            <person name="Kikawada T."/>
            <person name="Gusev O."/>
        </authorList>
    </citation>
    <scope>NUCLEOTIDE SEQUENCE</scope>
    <source>
        <strain evidence="2">NIAS01</strain>
        <tissue evidence="2">Whole body or cell culture</tissue>
    </source>
</reference>
<evidence type="ECO:0000313" key="2">
    <source>
        <dbReference type="EMBL" id="KAG5678356.1"/>
    </source>
</evidence>
<dbReference type="AlphaFoldDB" id="A0A9J6C876"/>